<dbReference type="Proteomes" id="UP000287830">
    <property type="component" value="Unassembled WGS sequence"/>
</dbReference>
<dbReference type="PANTHER" id="PTHR13847:SF281">
    <property type="entry name" value="FAD DEPENDENT OXIDOREDUCTASE DOMAIN-CONTAINING PROTEIN"/>
    <property type="match status" value="1"/>
</dbReference>
<evidence type="ECO:0000313" key="3">
    <source>
        <dbReference type="EMBL" id="GCD39537.1"/>
    </source>
</evidence>
<comment type="caution">
    <text evidence="3">The sequence shown here is derived from an EMBL/GenBank/DDBJ whole genome shotgun (WGS) entry which is preliminary data.</text>
</comment>
<evidence type="ECO:0000259" key="2">
    <source>
        <dbReference type="PROSITE" id="PS50206"/>
    </source>
</evidence>
<proteinExistence type="predicted"/>
<evidence type="ECO:0000256" key="1">
    <source>
        <dbReference type="SAM" id="MobiDB-lite"/>
    </source>
</evidence>
<reference evidence="3 4" key="1">
    <citation type="submission" date="2018-11" db="EMBL/GenBank/DDBJ databases">
        <title>Whole genome sequence of Streptomyces chrestomyceticus NBRC 13444(T).</title>
        <authorList>
            <person name="Komaki H."/>
            <person name="Tamura T."/>
        </authorList>
    </citation>
    <scope>NUCLEOTIDE SEQUENCE [LARGE SCALE GENOMIC DNA]</scope>
    <source>
        <strain evidence="3 4">NBRC 13444</strain>
    </source>
</reference>
<dbReference type="PANTHER" id="PTHR13847">
    <property type="entry name" value="SARCOSINE DEHYDROGENASE-RELATED"/>
    <property type="match status" value="1"/>
</dbReference>
<dbReference type="GO" id="GO:0005737">
    <property type="term" value="C:cytoplasm"/>
    <property type="evidence" value="ECO:0007669"/>
    <property type="project" value="TreeGrafter"/>
</dbReference>
<sequence length="488" mass="52377">MREVRPQVTHAASGRRDREGAPQCKLEPDSRLTFDDLLSAAHGGREARDTVAKNASTDGLTYSAFTGWTDRPTDFAPALEGEVRCDVAVVGGGLVGMAAALRLAERGVDVVLLEAGYCGWGASSRNAGYLSNALAGDPQLLRLLYRSRLRDLVRYGESAAKFTEGLIGRLAIDCEYDPTGNVIAAVSTGQLRHLRKNMQILRDAGADVEFVDGRDFGLPGTFLGGIFERGGGLLNPGKLAFGLRAALLASSAKVFERTAVQAVEPDSTSVVLSVPGGRVHAERVVLATNAHSRDLEIAPSGITPVWTSLVETEPVDPDRLAAIGWTSRTGIITPHTILENYRRTARGTIMFGTRRLQAAPPALGAHEPDRAVVADLVQGFHERFPSLGYVAPRRAWGGWVAMTSFLPVAGEAAKNVFYAVSCNGHGLSQSPYVGTLLADRLAGDEIHDDLRAIWRPRPPYMPSLALGATALKAGWVVDRVSDRLGRRR</sequence>
<name>A0A7U9L1W4_9ACTN</name>
<accession>A0A7U9L1W4</accession>
<feature type="region of interest" description="Disordered" evidence="1">
    <location>
        <begin position="1"/>
        <end position="26"/>
    </location>
</feature>
<dbReference type="Pfam" id="PF01266">
    <property type="entry name" value="DAO"/>
    <property type="match status" value="1"/>
</dbReference>
<dbReference type="EMBL" id="BHZC01000001">
    <property type="protein sequence ID" value="GCD39537.1"/>
    <property type="molecule type" value="Genomic_DNA"/>
</dbReference>
<protein>
    <submittedName>
        <fullName evidence="3">Oxidoreductase</fullName>
    </submittedName>
</protein>
<dbReference type="Gene3D" id="3.50.50.60">
    <property type="entry name" value="FAD/NAD(P)-binding domain"/>
    <property type="match status" value="1"/>
</dbReference>
<evidence type="ECO:0000313" key="4">
    <source>
        <dbReference type="Proteomes" id="UP000287830"/>
    </source>
</evidence>
<dbReference type="InterPro" id="IPR006076">
    <property type="entry name" value="FAD-dep_OxRdtase"/>
</dbReference>
<dbReference type="InterPro" id="IPR001763">
    <property type="entry name" value="Rhodanese-like_dom"/>
</dbReference>
<dbReference type="InterPro" id="IPR036188">
    <property type="entry name" value="FAD/NAD-bd_sf"/>
</dbReference>
<dbReference type="SUPFAM" id="SSF51905">
    <property type="entry name" value="FAD/NAD(P)-binding domain"/>
    <property type="match status" value="1"/>
</dbReference>
<dbReference type="PROSITE" id="PS50206">
    <property type="entry name" value="RHODANESE_3"/>
    <property type="match status" value="1"/>
</dbReference>
<feature type="compositionally biased region" description="Basic and acidic residues" evidence="1">
    <location>
        <begin position="14"/>
        <end position="26"/>
    </location>
</feature>
<feature type="domain" description="Rhodanese" evidence="2">
    <location>
        <begin position="91"/>
        <end position="129"/>
    </location>
</feature>
<dbReference type="Gene3D" id="3.30.9.10">
    <property type="entry name" value="D-Amino Acid Oxidase, subunit A, domain 2"/>
    <property type="match status" value="1"/>
</dbReference>
<dbReference type="AlphaFoldDB" id="A0A7U9L1W4"/>
<organism evidence="3 4">
    <name type="scientific">Streptomyces chrestomyceticus JCM 4735</name>
    <dbReference type="NCBI Taxonomy" id="1306181"/>
    <lineage>
        <taxon>Bacteria</taxon>
        <taxon>Bacillati</taxon>
        <taxon>Actinomycetota</taxon>
        <taxon>Actinomycetes</taxon>
        <taxon>Kitasatosporales</taxon>
        <taxon>Streptomycetaceae</taxon>
        <taxon>Streptomyces</taxon>
    </lineage>
</organism>
<gene>
    <name evidence="3" type="ORF">OEIGOIKO_07393</name>
</gene>